<reference evidence="1 2" key="1">
    <citation type="submission" date="2017-04" db="EMBL/GenBank/DDBJ databases">
        <authorList>
            <person name="Afonso C.L."/>
            <person name="Miller P.J."/>
            <person name="Scott M.A."/>
            <person name="Spackman E."/>
            <person name="Goraichik I."/>
            <person name="Dimitrov K.M."/>
            <person name="Suarez D.L."/>
            <person name="Swayne D.E."/>
        </authorList>
    </citation>
    <scope>NUCLEOTIDE SEQUENCE [LARGE SCALE GENOMIC DNA]</scope>
    <source>
        <strain evidence="1">LMG 28154</strain>
    </source>
</reference>
<dbReference type="PANTHER" id="PTHR17985">
    <property type="entry name" value="SER/THR-RICH PROTEIN T10 IN DGCR REGION"/>
    <property type="match status" value="1"/>
</dbReference>
<dbReference type="Pfam" id="PF05742">
    <property type="entry name" value="TANGO2"/>
    <property type="match status" value="1"/>
</dbReference>
<organism evidence="1 2">
    <name type="scientific">Burkholderia singularis</name>
    <dbReference type="NCBI Taxonomy" id="1503053"/>
    <lineage>
        <taxon>Bacteria</taxon>
        <taxon>Pseudomonadati</taxon>
        <taxon>Pseudomonadota</taxon>
        <taxon>Betaproteobacteria</taxon>
        <taxon>Burkholderiales</taxon>
        <taxon>Burkholderiaceae</taxon>
        <taxon>Burkholderia</taxon>
        <taxon>pseudomallei group</taxon>
    </lineage>
</organism>
<proteinExistence type="predicted"/>
<name>A0A238GYA2_9BURK</name>
<dbReference type="RefSeq" id="WP_089339128.1">
    <property type="nucleotide sequence ID" value="NZ_FXAN01000004.1"/>
</dbReference>
<dbReference type="AlphaFoldDB" id="A0A238GYA2"/>
<dbReference type="InterPro" id="IPR008551">
    <property type="entry name" value="TANGO2"/>
</dbReference>
<dbReference type="Proteomes" id="UP000198460">
    <property type="component" value="Unassembled WGS sequence"/>
</dbReference>
<accession>A0A238GYA2</accession>
<evidence type="ECO:0000313" key="1">
    <source>
        <dbReference type="EMBL" id="SMF97965.1"/>
    </source>
</evidence>
<gene>
    <name evidence="1" type="ORF">BSIN_1269</name>
</gene>
<evidence type="ECO:0000313" key="2">
    <source>
        <dbReference type="Proteomes" id="UP000198460"/>
    </source>
</evidence>
<sequence>MCLIVFDWQPEATQGPVLTLAANRDEFYRRTSAPLSWWSDAPGVLAGRDLEGGGTWLGIARDGRFAAITNYRAPFDIRAGAPTRGKLVSEFLGGPNIAPLDYLAHVAERAMFYNGFTLVVGDCARGQLAWFCNRSADPQSASAPAALDAPALIEPGMHGLSNARLDTPWPKLVTKRSELGALLTRDAATPLDALIEMMRDTRQAADDALPRTGIPFERERALSAAFIETPEYGTRGTTALRVVRDIEGRLKVDVKERNDDDGSHRIVRPGAFERTFAFDVDASGGAALGAARR</sequence>
<dbReference type="PANTHER" id="PTHR17985:SF8">
    <property type="entry name" value="TRANSPORT AND GOLGI ORGANIZATION PROTEIN 2 HOMOLOG"/>
    <property type="match status" value="1"/>
</dbReference>
<dbReference type="EMBL" id="FXAN01000004">
    <property type="protein sequence ID" value="SMF97965.1"/>
    <property type="molecule type" value="Genomic_DNA"/>
</dbReference>
<protein>
    <submittedName>
        <fullName evidence="1">COG3332</fullName>
    </submittedName>
</protein>